<comment type="catalytic activity">
    <reaction evidence="12">
        <text>ATP + H2O + xenobioticSide 1 = ADP + phosphate + xenobioticSide 2.</text>
        <dbReference type="EC" id="7.6.2.2"/>
    </reaction>
</comment>
<dbReference type="GO" id="GO:0140359">
    <property type="term" value="F:ABC-type transporter activity"/>
    <property type="evidence" value="ECO:0000318"/>
    <property type="project" value="GO_Central"/>
</dbReference>
<dbReference type="EC" id="7.6.2.2" evidence="3"/>
<feature type="transmembrane region" description="Helical" evidence="13">
    <location>
        <begin position="98"/>
        <end position="116"/>
    </location>
</feature>
<comment type="similarity">
    <text evidence="2">Belongs to the ABC transporter superfamily. ABCC family. Conjugate transporter (TC 3.A.1.208) subfamily.</text>
</comment>
<dbReference type="InterPro" id="IPR011527">
    <property type="entry name" value="ABC1_TM_dom"/>
</dbReference>
<dbReference type="Gene3D" id="1.20.1560.10">
    <property type="entry name" value="ABC transporter type 1, transmembrane domain"/>
    <property type="match status" value="2"/>
</dbReference>
<proteinExistence type="inferred from homology"/>
<keyword evidence="5 13" id="KW-0812">Transmembrane</keyword>
<dbReference type="Pfam" id="PF00664">
    <property type="entry name" value="ABC_membrane"/>
    <property type="match status" value="2"/>
</dbReference>
<evidence type="ECO:0000256" key="9">
    <source>
        <dbReference type="ARBA" id="ARBA00022967"/>
    </source>
</evidence>
<evidence type="ECO:0000256" key="13">
    <source>
        <dbReference type="SAM" id="Phobius"/>
    </source>
</evidence>
<feature type="transmembrane region" description="Helical" evidence="13">
    <location>
        <begin position="156"/>
        <end position="176"/>
    </location>
</feature>
<dbReference type="GO" id="GO:0016887">
    <property type="term" value="F:ATP hydrolysis activity"/>
    <property type="evidence" value="ECO:0007669"/>
    <property type="project" value="InterPro"/>
</dbReference>
<keyword evidence="4" id="KW-0813">Transport</keyword>
<dbReference type="CDD" id="cd18579">
    <property type="entry name" value="ABC_6TM_ABCC_D1"/>
    <property type="match status" value="1"/>
</dbReference>
<dbReference type="PROSITE" id="PS50893">
    <property type="entry name" value="ABC_TRANSPORTER_2"/>
    <property type="match status" value="2"/>
</dbReference>
<feature type="transmembrane region" description="Helical" evidence="13">
    <location>
        <begin position="30"/>
        <end position="52"/>
    </location>
</feature>
<dbReference type="PROSITE" id="PS50929">
    <property type="entry name" value="ABC_TM1F"/>
    <property type="match status" value="2"/>
</dbReference>
<dbReference type="InterPro" id="IPR003439">
    <property type="entry name" value="ABC_transporter-like_ATP-bd"/>
</dbReference>
<feature type="transmembrane region" description="Helical" evidence="13">
    <location>
        <begin position="523"/>
        <end position="552"/>
    </location>
</feature>
<dbReference type="STRING" id="3880.A0A072TXR9"/>
<evidence type="ECO:0000313" key="16">
    <source>
        <dbReference type="EMBL" id="KEH18325.1"/>
    </source>
</evidence>
<reference evidence="17" key="3">
    <citation type="submission" date="2015-04" db="UniProtKB">
        <authorList>
            <consortium name="EnsemblPlants"/>
        </authorList>
    </citation>
    <scope>IDENTIFICATION</scope>
    <source>
        <strain evidence="17">cv. Jemalong A17</strain>
    </source>
</reference>
<dbReference type="InterPro" id="IPR044726">
    <property type="entry name" value="ABCC_6TM_D2"/>
</dbReference>
<dbReference type="EMBL" id="CM001224">
    <property type="protein sequence ID" value="KEH18325.1"/>
    <property type="molecule type" value="Genomic_DNA"/>
</dbReference>
<dbReference type="EnsemblPlants" id="KEH18325">
    <property type="protein sequence ID" value="KEH18325"/>
    <property type="gene ID" value="MTR_8g016070"/>
</dbReference>
<evidence type="ECO:0000256" key="11">
    <source>
        <dbReference type="ARBA" id="ARBA00023136"/>
    </source>
</evidence>
<evidence type="ECO:0000313" key="18">
    <source>
        <dbReference type="Proteomes" id="UP000002051"/>
    </source>
</evidence>
<keyword evidence="11 13" id="KW-0472">Membrane</keyword>
<dbReference type="InterPro" id="IPR027417">
    <property type="entry name" value="P-loop_NTPase"/>
</dbReference>
<dbReference type="FunFam" id="1.20.1560.10:FF:000003">
    <property type="entry name" value="ABC transporter C family member 10"/>
    <property type="match status" value="1"/>
</dbReference>
<sequence>MPYSWSSQGALSWICGGEVNLSSFCVQRCIIDGVNIIFSCVFYLFMLITLIRKQHSPDNNRKDRVMVVASICCFLTCIMYLGNVLYNFIDQDGKIDNLSWVIRGLIWSSFAVSLLIQKSKWILCLSSVWWICFCALLSILNIQVLKTVHSIPVFDLIPWLVSFLLLYCAFRNYSYFTSKHSQKSTMFEEPLLCETEKEPIVQQQPGLSHSNFISKLTFSWLDPLLSLGYTKPLVLTDIPSLPNEDKANNCYQKFVGTRDSLLRRSSTNIPKNFLILAMSRAFLKENIYIAICTLVRTICAAVSPLFVYAFVNHASCECDEEEYFYEGVTLLGCLVLVKLVESVTERQWYFESRRAGMRMRSSLMVAVYEKLLNLSSFGRKRHSNGEIVNFIAVDAYRMGEFLYWFHSGWSFVLQLLLSICVLFWIVGLSAIPGLILLVIFGVFFNIPYAKKIKSCKSQVLISQDQRLRLTSEILNNIKVIKLQGWEDKFMNMIESIRDVEFKWLAQTQFTKALGSFLYVSPPIIGAVVLIACSLFGTAPLNAATIFTVLAILRSVAEPVRFIPEAVSVIIQVKVSFDRLNIFLFDDEINTSYQKKSIYVSKSGKCIEIEEADFSWDEGSVTPTLRQINFGIKHGEKVAVCGPVGAGKSSLLHAILGEMPKVCGTLNLHGEVAYVSQTSWIQSGTIRDNILFGKLMERNRYENAIKACALDKDIDGFSHGDLTEIGQRGLNLSGGQKQRIQLARAVYNDADVYLLDDPFSAVDAHTAAILFHDCVMSALKEKTVILVTHQVEFLTEVDKILVMEGGVINQAGSHEELSTSGTTFEQLMNAHRDAISVIGTTSSQNKGKSQEIERVSDPATKKNNNDEICETSIGGQQLTQEEYIEIGSSGWELYLDYIIISKGMLLQFLSLIALLGFAAFSAGASYWIALSSEFPSITKGWMVGVYTAMSILSAIFAYLRSVLVAHLGLKASKEFFSGFTSSIFNAPMSFFDSTPVGRILTRASSDFNTLDFDLPFATVYVAQSAVLLITGILIMSSVTWQVVIVSILAAVTGYYIKEYYQASARELVRINGTTKAPVVSYTTETSAGVVTVRAFKMMDRFFKNFQHLVDTDAALFLHTNAALEWLQSRMDILQNFILFTAACLFVFLPMGSIIPGLVGLSLSYALSLTRSQMYYTTWSCSISTFIISVERIKQFMQIPQEPPKLLEDRRPPSSWPSKGRIEFHDLMIRYRPNAPLVLNGITCTFKEGTRVGVVGRTGSGKTTLLSALFRLVEPTSGEILIDGLNICSIGLKDLRMKLSIIPQEPILFKGSVRTNLDPLDQFSDDEIWKVLEMCQLKEVLSGLPHLLDSSVSNEGENWSMGQRQLFCLGRVLLKRNKILVLDEATASIDSATDAILQKIIRQEFAECTVITVAHRVPTVIDSDMVMVLSYGKLVEYDEPSKLMEDNSSSFSKLVAEYWSSCRGNSL</sequence>
<dbReference type="OrthoDB" id="6500128at2759"/>
<dbReference type="CDD" id="cd03250">
    <property type="entry name" value="ABCC_MRP_domain1"/>
    <property type="match status" value="1"/>
</dbReference>
<dbReference type="GO" id="GO:0016020">
    <property type="term" value="C:membrane"/>
    <property type="evidence" value="ECO:0007669"/>
    <property type="project" value="UniProtKB-SubCell"/>
</dbReference>
<dbReference type="SMART" id="SM00382">
    <property type="entry name" value="AAA"/>
    <property type="match status" value="2"/>
</dbReference>
<evidence type="ECO:0000256" key="4">
    <source>
        <dbReference type="ARBA" id="ARBA00022448"/>
    </source>
</evidence>
<feature type="transmembrane region" description="Helical" evidence="13">
    <location>
        <begin position="64"/>
        <end position="86"/>
    </location>
</feature>
<keyword evidence="9" id="KW-1278">Translocase</keyword>
<dbReference type="SUPFAM" id="SSF90123">
    <property type="entry name" value="ABC transporter transmembrane region"/>
    <property type="match status" value="2"/>
</dbReference>
<keyword evidence="8" id="KW-0067">ATP-binding</keyword>
<dbReference type="SUPFAM" id="SSF52540">
    <property type="entry name" value="P-loop containing nucleoside triphosphate hydrolases"/>
    <property type="match status" value="2"/>
</dbReference>
<feature type="transmembrane region" description="Helical" evidence="13">
    <location>
        <begin position="323"/>
        <end position="340"/>
    </location>
</feature>
<dbReference type="FunFam" id="3.40.50.300:FF:000169">
    <property type="entry name" value="ABC transporter C family member 3"/>
    <property type="match status" value="1"/>
</dbReference>
<dbReference type="eggNOG" id="KOG0054">
    <property type="taxonomic scope" value="Eukaryota"/>
</dbReference>
<feature type="domain" description="ABC transporter" evidence="14">
    <location>
        <begin position="1220"/>
        <end position="1454"/>
    </location>
</feature>
<feature type="transmembrane region" description="Helical" evidence="13">
    <location>
        <begin position="123"/>
        <end position="144"/>
    </location>
</feature>
<evidence type="ECO:0000313" key="17">
    <source>
        <dbReference type="EnsemblPlants" id="KEH18325"/>
    </source>
</evidence>
<gene>
    <name evidence="17" type="primary">25500431</name>
    <name evidence="16" type="ordered locus">MTR_8g016070</name>
</gene>
<accession>A0A072TXR9</accession>
<dbReference type="PROSITE" id="PS00211">
    <property type="entry name" value="ABC_TRANSPORTER_1"/>
    <property type="match status" value="1"/>
</dbReference>
<feature type="domain" description="ABC transmembrane type-1" evidence="15">
    <location>
        <begin position="907"/>
        <end position="1170"/>
    </location>
</feature>
<comment type="subcellular location">
    <subcellularLocation>
        <location evidence="1">Membrane</location>
        <topology evidence="1">Multi-pass membrane protein</topology>
    </subcellularLocation>
</comment>
<organism evidence="16 18">
    <name type="scientific">Medicago truncatula</name>
    <name type="common">Barrel medic</name>
    <name type="synonym">Medicago tribuloides</name>
    <dbReference type="NCBI Taxonomy" id="3880"/>
    <lineage>
        <taxon>Eukaryota</taxon>
        <taxon>Viridiplantae</taxon>
        <taxon>Streptophyta</taxon>
        <taxon>Embryophyta</taxon>
        <taxon>Tracheophyta</taxon>
        <taxon>Spermatophyta</taxon>
        <taxon>Magnoliopsida</taxon>
        <taxon>eudicotyledons</taxon>
        <taxon>Gunneridae</taxon>
        <taxon>Pentapetalae</taxon>
        <taxon>rosids</taxon>
        <taxon>fabids</taxon>
        <taxon>Fabales</taxon>
        <taxon>Fabaceae</taxon>
        <taxon>Papilionoideae</taxon>
        <taxon>50 kb inversion clade</taxon>
        <taxon>NPAAA clade</taxon>
        <taxon>Hologalegina</taxon>
        <taxon>IRL clade</taxon>
        <taxon>Trifolieae</taxon>
        <taxon>Medicago</taxon>
    </lineage>
</organism>
<dbReference type="FunFam" id="1.20.1560.10:FF:000002">
    <property type="entry name" value="ABC transporter C family member 5"/>
    <property type="match status" value="1"/>
</dbReference>
<feature type="transmembrane region" description="Helical" evidence="13">
    <location>
        <begin position="1135"/>
        <end position="1165"/>
    </location>
</feature>
<dbReference type="FunFam" id="3.40.50.300:FF:001405">
    <property type="entry name" value="Multidrug resistance protein associated1"/>
    <property type="match status" value="1"/>
</dbReference>
<feature type="transmembrane region" description="Helical" evidence="13">
    <location>
        <begin position="411"/>
        <end position="444"/>
    </location>
</feature>
<keyword evidence="10 13" id="KW-1133">Transmembrane helix</keyword>
<dbReference type="PaxDb" id="3880-AES85757"/>
<dbReference type="CDD" id="cd03244">
    <property type="entry name" value="ABCC_MRP_domain2"/>
    <property type="match status" value="1"/>
</dbReference>
<evidence type="ECO:0000256" key="6">
    <source>
        <dbReference type="ARBA" id="ARBA00022737"/>
    </source>
</evidence>
<evidence type="ECO:0000259" key="15">
    <source>
        <dbReference type="PROSITE" id="PS50929"/>
    </source>
</evidence>
<evidence type="ECO:0000256" key="10">
    <source>
        <dbReference type="ARBA" id="ARBA00022989"/>
    </source>
</evidence>
<feature type="domain" description="ABC transmembrane type-1" evidence="15">
    <location>
        <begin position="289"/>
        <end position="571"/>
    </location>
</feature>
<evidence type="ECO:0000256" key="12">
    <source>
        <dbReference type="ARBA" id="ARBA00034018"/>
    </source>
</evidence>
<dbReference type="Gene3D" id="3.40.50.300">
    <property type="entry name" value="P-loop containing nucleotide triphosphate hydrolases"/>
    <property type="match status" value="2"/>
</dbReference>
<reference evidence="16 18" key="1">
    <citation type="journal article" date="2011" name="Nature">
        <title>The Medicago genome provides insight into the evolution of rhizobial symbioses.</title>
        <authorList>
            <person name="Young N.D."/>
            <person name="Debelle F."/>
            <person name="Oldroyd G.E."/>
            <person name="Geurts R."/>
            <person name="Cannon S.B."/>
            <person name="Udvardi M.K."/>
            <person name="Benedito V.A."/>
            <person name="Mayer K.F."/>
            <person name="Gouzy J."/>
            <person name="Schoof H."/>
            <person name="Van de Peer Y."/>
            <person name="Proost S."/>
            <person name="Cook D.R."/>
            <person name="Meyers B.C."/>
            <person name="Spannagl M."/>
            <person name="Cheung F."/>
            <person name="De Mita S."/>
            <person name="Krishnakumar V."/>
            <person name="Gundlach H."/>
            <person name="Zhou S."/>
            <person name="Mudge J."/>
            <person name="Bharti A.K."/>
            <person name="Murray J.D."/>
            <person name="Naoumkina M.A."/>
            <person name="Rosen B."/>
            <person name="Silverstein K.A."/>
            <person name="Tang H."/>
            <person name="Rombauts S."/>
            <person name="Zhao P.X."/>
            <person name="Zhou P."/>
            <person name="Barbe V."/>
            <person name="Bardou P."/>
            <person name="Bechner M."/>
            <person name="Bellec A."/>
            <person name="Berger A."/>
            <person name="Berges H."/>
            <person name="Bidwell S."/>
            <person name="Bisseling T."/>
            <person name="Choisne N."/>
            <person name="Couloux A."/>
            <person name="Denny R."/>
            <person name="Deshpande S."/>
            <person name="Dai X."/>
            <person name="Doyle J.J."/>
            <person name="Dudez A.M."/>
            <person name="Farmer A.D."/>
            <person name="Fouteau S."/>
            <person name="Franken C."/>
            <person name="Gibelin C."/>
            <person name="Gish J."/>
            <person name="Goldstein S."/>
            <person name="Gonzalez A.J."/>
            <person name="Green P.J."/>
            <person name="Hallab A."/>
            <person name="Hartog M."/>
            <person name="Hua A."/>
            <person name="Humphray S.J."/>
            <person name="Jeong D.H."/>
            <person name="Jing Y."/>
            <person name="Jocker A."/>
            <person name="Kenton S.M."/>
            <person name="Kim D.J."/>
            <person name="Klee K."/>
            <person name="Lai H."/>
            <person name="Lang C."/>
            <person name="Lin S."/>
            <person name="Macmil S.L."/>
            <person name="Magdelenat G."/>
            <person name="Matthews L."/>
            <person name="McCorrison J."/>
            <person name="Monaghan E.L."/>
            <person name="Mun J.H."/>
            <person name="Najar F.Z."/>
            <person name="Nicholson C."/>
            <person name="Noirot C."/>
            <person name="O'Bleness M."/>
            <person name="Paule C.R."/>
            <person name="Poulain J."/>
            <person name="Prion F."/>
            <person name="Qin B."/>
            <person name="Qu C."/>
            <person name="Retzel E.F."/>
            <person name="Riddle C."/>
            <person name="Sallet E."/>
            <person name="Samain S."/>
            <person name="Samson N."/>
            <person name="Sanders I."/>
            <person name="Saurat O."/>
            <person name="Scarpelli C."/>
            <person name="Schiex T."/>
            <person name="Segurens B."/>
            <person name="Severin A.J."/>
            <person name="Sherrier D.J."/>
            <person name="Shi R."/>
            <person name="Sims S."/>
            <person name="Singer S.R."/>
            <person name="Sinharoy S."/>
            <person name="Sterck L."/>
            <person name="Viollet A."/>
            <person name="Wang B.B."/>
            <person name="Wang K."/>
            <person name="Wang M."/>
            <person name="Wang X."/>
            <person name="Warfsmann J."/>
            <person name="Weissenbach J."/>
            <person name="White D.D."/>
            <person name="White J.D."/>
            <person name="Wiley G.B."/>
            <person name="Wincker P."/>
            <person name="Xing Y."/>
            <person name="Yang L."/>
            <person name="Yao Z."/>
            <person name="Ying F."/>
            <person name="Zhai J."/>
            <person name="Zhou L."/>
            <person name="Zuber A."/>
            <person name="Denarie J."/>
            <person name="Dixon R.A."/>
            <person name="May G.D."/>
            <person name="Schwartz D.C."/>
            <person name="Rogers J."/>
            <person name="Quetier F."/>
            <person name="Town C.D."/>
            <person name="Roe B.A."/>
        </authorList>
    </citation>
    <scope>NUCLEOTIDE SEQUENCE [LARGE SCALE GENOMIC DNA]</scope>
    <source>
        <strain evidence="16">A17</strain>
        <strain evidence="17 18">cv. Jemalong A17</strain>
    </source>
</reference>
<keyword evidence="6" id="KW-0677">Repeat</keyword>
<name>A0A072TXR9_MEDTR</name>
<dbReference type="PANTHER" id="PTHR24223:SF108">
    <property type="entry name" value="ABC TRANSPORTER C FAMILY MEMBER 8"/>
    <property type="match status" value="1"/>
</dbReference>
<dbReference type="HOGENOM" id="CLU_000604_27_3_1"/>
<protein>
    <recommendedName>
        <fullName evidence="3">ABC-type xenobiotic transporter</fullName>
        <ecNumber evidence="3">7.6.2.2</ecNumber>
    </recommendedName>
</protein>
<dbReference type="PANTHER" id="PTHR24223">
    <property type="entry name" value="ATP-BINDING CASSETTE SUB-FAMILY C"/>
    <property type="match status" value="1"/>
</dbReference>
<dbReference type="Proteomes" id="UP000002051">
    <property type="component" value="Chromosome 8"/>
</dbReference>
<feature type="transmembrane region" description="Helical" evidence="13">
    <location>
        <begin position="940"/>
        <end position="962"/>
    </location>
</feature>
<dbReference type="InterPro" id="IPR044746">
    <property type="entry name" value="ABCC_6TM_D1"/>
</dbReference>
<evidence type="ECO:0000256" key="5">
    <source>
        <dbReference type="ARBA" id="ARBA00022692"/>
    </source>
</evidence>
<evidence type="ECO:0000256" key="7">
    <source>
        <dbReference type="ARBA" id="ARBA00022741"/>
    </source>
</evidence>
<dbReference type="CDD" id="cd18580">
    <property type="entry name" value="ABC_6TM_ABCC_D2"/>
    <property type="match status" value="1"/>
</dbReference>
<evidence type="ECO:0000259" key="14">
    <source>
        <dbReference type="PROSITE" id="PS50893"/>
    </source>
</evidence>
<dbReference type="InterPro" id="IPR036640">
    <property type="entry name" value="ABC1_TM_sf"/>
</dbReference>
<reference evidence="16 18" key="2">
    <citation type="journal article" date="2014" name="BMC Genomics">
        <title>An improved genome release (version Mt4.0) for the model legume Medicago truncatula.</title>
        <authorList>
            <person name="Tang H."/>
            <person name="Krishnakumar V."/>
            <person name="Bidwell S."/>
            <person name="Rosen B."/>
            <person name="Chan A."/>
            <person name="Zhou S."/>
            <person name="Gentzbittel L."/>
            <person name="Childs K.L."/>
            <person name="Yandell M."/>
            <person name="Gundlach H."/>
            <person name="Mayer K.F."/>
            <person name="Schwartz D.C."/>
            <person name="Town C.D."/>
        </authorList>
    </citation>
    <scope>GENOME REANNOTATION</scope>
    <source>
        <strain evidence="16">A17</strain>
        <strain evidence="17 18">cv. Jemalong A17</strain>
    </source>
</reference>
<keyword evidence="18" id="KW-1185">Reference proteome</keyword>
<evidence type="ECO:0000256" key="8">
    <source>
        <dbReference type="ARBA" id="ARBA00022840"/>
    </source>
</evidence>
<dbReference type="Pfam" id="PF00005">
    <property type="entry name" value="ABC_tran"/>
    <property type="match status" value="2"/>
</dbReference>
<dbReference type="KEGG" id="mtr:25500431"/>
<evidence type="ECO:0000256" key="1">
    <source>
        <dbReference type="ARBA" id="ARBA00004141"/>
    </source>
</evidence>
<dbReference type="InterPro" id="IPR003593">
    <property type="entry name" value="AAA+_ATPase"/>
</dbReference>
<feature type="domain" description="ABC transporter" evidence="14">
    <location>
        <begin position="606"/>
        <end position="829"/>
    </location>
</feature>
<feature type="transmembrane region" description="Helical" evidence="13">
    <location>
        <begin position="287"/>
        <end position="311"/>
    </location>
</feature>
<dbReference type="GO" id="GO:0055085">
    <property type="term" value="P:transmembrane transport"/>
    <property type="evidence" value="ECO:0000318"/>
    <property type="project" value="GO_Central"/>
</dbReference>
<feature type="transmembrane region" description="Helical" evidence="13">
    <location>
        <begin position="907"/>
        <end position="928"/>
    </location>
</feature>
<keyword evidence="7" id="KW-0547">Nucleotide-binding</keyword>
<dbReference type="GO" id="GO:0008559">
    <property type="term" value="F:ABC-type xenobiotic transporter activity"/>
    <property type="evidence" value="ECO:0007669"/>
    <property type="project" value="UniProtKB-EC"/>
</dbReference>
<evidence type="ECO:0000256" key="2">
    <source>
        <dbReference type="ARBA" id="ARBA00009726"/>
    </source>
</evidence>
<dbReference type="InterPro" id="IPR017871">
    <property type="entry name" value="ABC_transporter-like_CS"/>
</dbReference>
<dbReference type="InterPro" id="IPR050173">
    <property type="entry name" value="ABC_transporter_C-like"/>
</dbReference>
<dbReference type="GO" id="GO:0005524">
    <property type="term" value="F:ATP binding"/>
    <property type="evidence" value="ECO:0007669"/>
    <property type="project" value="UniProtKB-KW"/>
</dbReference>
<evidence type="ECO:0000256" key="3">
    <source>
        <dbReference type="ARBA" id="ARBA00012191"/>
    </source>
</evidence>